<feature type="domain" description="FAD-binding FR-type" evidence="2">
    <location>
        <begin position="266"/>
        <end position="366"/>
    </location>
</feature>
<dbReference type="InterPro" id="IPR001041">
    <property type="entry name" value="2Fe-2S_ferredoxin-type"/>
</dbReference>
<dbReference type="InterPro" id="IPR017927">
    <property type="entry name" value="FAD-bd_FR_type"/>
</dbReference>
<dbReference type="Gene3D" id="3.40.50.80">
    <property type="entry name" value="Nucleotide-binding domain of ferredoxin-NADP reductase (FNR) module"/>
    <property type="match status" value="1"/>
</dbReference>
<dbReference type="AlphaFoldDB" id="A0A090AKN0"/>
<dbReference type="HOGENOM" id="CLU_548488_0_0_6"/>
<dbReference type="Proteomes" id="UP000031623">
    <property type="component" value="Chromosome"/>
</dbReference>
<dbReference type="KEGG" id="tig:THII_1303"/>
<name>A0A090AKN0_9GAMM</name>
<dbReference type="STRING" id="40754.THII_1303"/>
<accession>A0A090AKN0</accession>
<dbReference type="SUPFAM" id="SSF63380">
    <property type="entry name" value="Riboflavin synthase domain-like"/>
    <property type="match status" value="1"/>
</dbReference>
<dbReference type="SUPFAM" id="SSF54292">
    <property type="entry name" value="2Fe-2S ferredoxin-like"/>
    <property type="match status" value="1"/>
</dbReference>
<dbReference type="PROSITE" id="PS51085">
    <property type="entry name" value="2FE2S_FER_2"/>
    <property type="match status" value="1"/>
</dbReference>
<proteinExistence type="predicted"/>
<dbReference type="Gene3D" id="3.10.20.30">
    <property type="match status" value="1"/>
</dbReference>
<dbReference type="PANTHER" id="PTHR47354:SF5">
    <property type="entry name" value="PROTEIN RFBI"/>
    <property type="match status" value="1"/>
</dbReference>
<dbReference type="InterPro" id="IPR012675">
    <property type="entry name" value="Beta-grasp_dom_sf"/>
</dbReference>
<dbReference type="InterPro" id="IPR050415">
    <property type="entry name" value="MRET"/>
</dbReference>
<protein>
    <submittedName>
        <fullName evidence="3">CDP-6-deoxy-delta-3,4-glucoseen reductase</fullName>
    </submittedName>
</protein>
<dbReference type="SUPFAM" id="SSF52343">
    <property type="entry name" value="Ferredoxin reductase-like, C-terminal NADP-linked domain"/>
    <property type="match status" value="1"/>
</dbReference>
<evidence type="ECO:0000259" key="1">
    <source>
        <dbReference type="PROSITE" id="PS51085"/>
    </source>
</evidence>
<organism evidence="3 4">
    <name type="scientific">Thioploca ingrica</name>
    <dbReference type="NCBI Taxonomy" id="40754"/>
    <lineage>
        <taxon>Bacteria</taxon>
        <taxon>Pseudomonadati</taxon>
        <taxon>Pseudomonadota</taxon>
        <taxon>Gammaproteobacteria</taxon>
        <taxon>Thiotrichales</taxon>
        <taxon>Thiotrichaceae</taxon>
        <taxon>Thioploca</taxon>
    </lineage>
</organism>
<dbReference type="Pfam" id="PF00970">
    <property type="entry name" value="FAD_binding_6"/>
    <property type="match status" value="1"/>
</dbReference>
<sequence length="494" mass="55322">MPQLLSLSRAARLVGITRSALQKSIQSGQLSTFEGKVTVTDLLRAYPETQMENTTMLERVERIKIEAIYEQRRSDTTTLPHPEILMARLTKLSKELVSTKNELKKYLELIEALWQKITELEQIEDAQLRSHCHALYEWLVSEKQSYSQIINEAVIQLLAKDTVLRIMAAHVKLIPSGHEFFIEGSASILEAALQAGIALNYGCSSGNCGLCKARVVVGEVQKIRQHDYVISEAEKLMGYKLMCAHTAITDLIIEAEEAHHVTDIPFQQIEAKVKKLEKVTPDSLILSLQTPRTKTLRFFAGQMVTLRLEGGLSGHYFIASCPCDGRNLEFHLDQSADNSLTELAFKQLKLGQSVNIEGPKGDFVLQENSTRPALFMAYSHGFAPIKSLLEHAFALDTIASFHLYWLASHENGFYQNNLCRAWADALDSFQYTPLVATNDELSLKQALSSILLEYSDLSRFEVYIAGPELFITVVKGLLQQHQLPTTQLHSAASA</sequence>
<dbReference type="GO" id="GO:0051537">
    <property type="term" value="F:2 iron, 2 sulfur cluster binding"/>
    <property type="evidence" value="ECO:0007669"/>
    <property type="project" value="InterPro"/>
</dbReference>
<dbReference type="CDD" id="cd00207">
    <property type="entry name" value="fer2"/>
    <property type="match status" value="1"/>
</dbReference>
<dbReference type="GO" id="GO:0016491">
    <property type="term" value="F:oxidoreductase activity"/>
    <property type="evidence" value="ECO:0007669"/>
    <property type="project" value="InterPro"/>
</dbReference>
<feature type="domain" description="2Fe-2S ferredoxin-type" evidence="1">
    <location>
        <begin position="169"/>
        <end position="259"/>
    </location>
</feature>
<dbReference type="PROSITE" id="PS51384">
    <property type="entry name" value="FAD_FR"/>
    <property type="match status" value="1"/>
</dbReference>
<dbReference type="InterPro" id="IPR036010">
    <property type="entry name" value="2Fe-2S_ferredoxin-like_sf"/>
</dbReference>
<dbReference type="InterPro" id="IPR017938">
    <property type="entry name" value="Riboflavin_synthase-like_b-brl"/>
</dbReference>
<keyword evidence="4" id="KW-1185">Reference proteome</keyword>
<dbReference type="EMBL" id="AP014633">
    <property type="protein sequence ID" value="BAP55600.1"/>
    <property type="molecule type" value="Genomic_DNA"/>
</dbReference>
<dbReference type="OrthoDB" id="9806195at2"/>
<evidence type="ECO:0000313" key="3">
    <source>
        <dbReference type="EMBL" id="BAP55600.1"/>
    </source>
</evidence>
<reference evidence="3 4" key="1">
    <citation type="journal article" date="2014" name="ISME J.">
        <title>Ecophysiology of Thioploca ingrica as revealed by the complete genome sequence supplemented with proteomic evidence.</title>
        <authorList>
            <person name="Kojima H."/>
            <person name="Ogura Y."/>
            <person name="Yamamoto N."/>
            <person name="Togashi T."/>
            <person name="Mori H."/>
            <person name="Watanabe T."/>
            <person name="Nemoto F."/>
            <person name="Kurokawa K."/>
            <person name="Hayashi T."/>
            <person name="Fukui M."/>
        </authorList>
    </citation>
    <scope>NUCLEOTIDE SEQUENCE [LARGE SCALE GENOMIC DNA]</scope>
</reference>
<gene>
    <name evidence="3" type="ORF">THII_1303</name>
</gene>
<dbReference type="PROSITE" id="PS00197">
    <property type="entry name" value="2FE2S_FER_1"/>
    <property type="match status" value="1"/>
</dbReference>
<dbReference type="Gene3D" id="2.40.30.10">
    <property type="entry name" value="Translation factors"/>
    <property type="match status" value="1"/>
</dbReference>
<evidence type="ECO:0000259" key="2">
    <source>
        <dbReference type="PROSITE" id="PS51384"/>
    </source>
</evidence>
<dbReference type="InterPro" id="IPR006058">
    <property type="entry name" value="2Fe2S_fd_BS"/>
</dbReference>
<dbReference type="Pfam" id="PF00111">
    <property type="entry name" value="Fer2"/>
    <property type="match status" value="1"/>
</dbReference>
<dbReference type="InterPro" id="IPR039261">
    <property type="entry name" value="FNR_nucleotide-bd"/>
</dbReference>
<dbReference type="PANTHER" id="PTHR47354">
    <property type="entry name" value="NADH OXIDOREDUCTASE HCR"/>
    <property type="match status" value="1"/>
</dbReference>
<dbReference type="PRINTS" id="PR00410">
    <property type="entry name" value="PHEHYDRXLASE"/>
</dbReference>
<dbReference type="InterPro" id="IPR008333">
    <property type="entry name" value="Cbr1-like_FAD-bd_dom"/>
</dbReference>
<evidence type="ECO:0000313" key="4">
    <source>
        <dbReference type="Proteomes" id="UP000031623"/>
    </source>
</evidence>